<dbReference type="InterPro" id="IPR005630">
    <property type="entry name" value="Terpene_synthase_metal-bd"/>
</dbReference>
<comment type="cofactor">
    <cofactor evidence="1">
        <name>Mg(2+)</name>
        <dbReference type="ChEBI" id="CHEBI:18420"/>
    </cofactor>
</comment>
<dbReference type="SUPFAM" id="SSF48576">
    <property type="entry name" value="Terpenoid synthases"/>
    <property type="match status" value="1"/>
</dbReference>
<protein>
    <submittedName>
        <fullName evidence="7">Uncharacterized protein</fullName>
    </submittedName>
</protein>
<gene>
    <name evidence="7" type="ORF">RJT34_04293</name>
</gene>
<dbReference type="SFLD" id="SFLDS00005">
    <property type="entry name" value="Isoprenoid_Synthase_Type_I"/>
    <property type="match status" value="1"/>
</dbReference>
<evidence type="ECO:0000259" key="5">
    <source>
        <dbReference type="Pfam" id="PF01397"/>
    </source>
</evidence>
<dbReference type="InterPro" id="IPR036965">
    <property type="entry name" value="Terpene_synth_N_sf"/>
</dbReference>
<dbReference type="InterPro" id="IPR008949">
    <property type="entry name" value="Isoprenoid_synthase_dom_sf"/>
</dbReference>
<dbReference type="GO" id="GO:0000287">
    <property type="term" value="F:magnesium ion binding"/>
    <property type="evidence" value="ECO:0007669"/>
    <property type="project" value="InterPro"/>
</dbReference>
<organism evidence="7 8">
    <name type="scientific">Clitoria ternatea</name>
    <name type="common">Butterfly pea</name>
    <dbReference type="NCBI Taxonomy" id="43366"/>
    <lineage>
        <taxon>Eukaryota</taxon>
        <taxon>Viridiplantae</taxon>
        <taxon>Streptophyta</taxon>
        <taxon>Embryophyta</taxon>
        <taxon>Tracheophyta</taxon>
        <taxon>Spermatophyta</taxon>
        <taxon>Magnoliopsida</taxon>
        <taxon>eudicotyledons</taxon>
        <taxon>Gunneridae</taxon>
        <taxon>Pentapetalae</taxon>
        <taxon>rosids</taxon>
        <taxon>fabids</taxon>
        <taxon>Fabales</taxon>
        <taxon>Fabaceae</taxon>
        <taxon>Papilionoideae</taxon>
        <taxon>50 kb inversion clade</taxon>
        <taxon>NPAAA clade</taxon>
        <taxon>indigoferoid/millettioid clade</taxon>
        <taxon>Phaseoleae</taxon>
        <taxon>Clitoria</taxon>
    </lineage>
</organism>
<dbReference type="InterPro" id="IPR008930">
    <property type="entry name" value="Terpenoid_cyclase/PrenylTrfase"/>
</dbReference>
<dbReference type="SFLD" id="SFLDG01019">
    <property type="entry name" value="Terpene_Cyclase_Like_1_C_Termi"/>
    <property type="match status" value="1"/>
</dbReference>
<feature type="domain" description="Terpene synthase metal-binding" evidence="6">
    <location>
        <begin position="258"/>
        <end position="497"/>
    </location>
</feature>
<reference evidence="7 8" key="1">
    <citation type="submission" date="2024-01" db="EMBL/GenBank/DDBJ databases">
        <title>The genomes of 5 underutilized Papilionoideae crops provide insights into root nodulation and disease resistance.</title>
        <authorList>
            <person name="Yuan L."/>
        </authorList>
    </citation>
    <scope>NUCLEOTIDE SEQUENCE [LARGE SCALE GENOMIC DNA]</scope>
    <source>
        <strain evidence="7">LY-2023</strain>
        <tissue evidence="7">Leaf</tissue>
    </source>
</reference>
<dbReference type="Pfam" id="PF03936">
    <property type="entry name" value="Terpene_synth_C"/>
    <property type="match status" value="1"/>
</dbReference>
<evidence type="ECO:0000256" key="4">
    <source>
        <dbReference type="ARBA" id="ARBA00023239"/>
    </source>
</evidence>
<dbReference type="InterPro" id="IPR034741">
    <property type="entry name" value="Terpene_cyclase-like_1_C"/>
</dbReference>
<dbReference type="Pfam" id="PF01397">
    <property type="entry name" value="Terpene_synth"/>
    <property type="match status" value="1"/>
</dbReference>
<dbReference type="GO" id="GO:0010333">
    <property type="term" value="F:terpene synthase activity"/>
    <property type="evidence" value="ECO:0007669"/>
    <property type="project" value="InterPro"/>
</dbReference>
<dbReference type="PANTHER" id="PTHR31225:SF234">
    <property type="entry name" value="TERPENE SYNTHASE 4-RELATED"/>
    <property type="match status" value="1"/>
</dbReference>
<name>A0AAN9KKN8_CLITE</name>
<keyword evidence="3" id="KW-0460">Magnesium</keyword>
<dbReference type="Gene3D" id="1.10.600.10">
    <property type="entry name" value="Farnesyl Diphosphate Synthase"/>
    <property type="match status" value="1"/>
</dbReference>
<evidence type="ECO:0000259" key="6">
    <source>
        <dbReference type="Pfam" id="PF03936"/>
    </source>
</evidence>
<evidence type="ECO:0000256" key="2">
    <source>
        <dbReference type="ARBA" id="ARBA00022723"/>
    </source>
</evidence>
<feature type="domain" description="Terpene synthase N-terminal" evidence="5">
    <location>
        <begin position="45"/>
        <end position="202"/>
    </location>
</feature>
<evidence type="ECO:0000313" key="8">
    <source>
        <dbReference type="Proteomes" id="UP001359559"/>
    </source>
</evidence>
<accession>A0AAN9KKN8</accession>
<keyword evidence="8" id="KW-1185">Reference proteome</keyword>
<dbReference type="Gene3D" id="1.50.10.130">
    <property type="entry name" value="Terpene synthase, N-terminal domain"/>
    <property type="match status" value="1"/>
</dbReference>
<dbReference type="Proteomes" id="UP001359559">
    <property type="component" value="Unassembled WGS sequence"/>
</dbReference>
<dbReference type="EMBL" id="JAYKXN010000001">
    <property type="protein sequence ID" value="KAK7319570.1"/>
    <property type="molecule type" value="Genomic_DNA"/>
</dbReference>
<proteinExistence type="predicted"/>
<dbReference type="InterPro" id="IPR001906">
    <property type="entry name" value="Terpene_synth_N"/>
</dbReference>
<keyword evidence="2" id="KW-0479">Metal-binding</keyword>
<dbReference type="AlphaFoldDB" id="A0AAN9KKN8"/>
<comment type="caution">
    <text evidence="7">The sequence shown here is derived from an EMBL/GenBank/DDBJ whole genome shotgun (WGS) entry which is preliminary data.</text>
</comment>
<dbReference type="PANTHER" id="PTHR31225">
    <property type="entry name" value="OS04G0344100 PROTEIN-RELATED"/>
    <property type="match status" value="1"/>
</dbReference>
<sequence>MAFAHSIFALANHTANKYSAILAVKHNPEQSCHSKTQLVTINGKGSEAHAQVLEKAKRELVSKARQNVNQGLSMVDSIQRLGIEHHFEEEIEAILKRAHLTRVHRNDDCQELSQVALLFRLLRQEGYYIHPDMFDKFRDHEGNLKQALFDDIQGLTGLFEASQLSIEGEEYLDQAGELSRRYLNVWLSSVHDHPHLEVVTHSLRSPIHKSLSLRFMPKFLQFEKTKWTNSLEELSKFDSEIIGSLHLKEIFEVSKWWKELGLAKDLKFARDEPIKWYMWAMACLPDPQFSEERIELTKPLSLVYLIDDIFDFCGNIDELTVFTDAVKRWDMEAMEQLPDYMKVCFKALYDLVNEFAFKTQLKLGWNPLNTLIKSWGRLLSAFLEEAKWFASGEIPKADEYLKNGIVSTGVHMILVHSFFFMGQGITDETVTLMDEFPSLISSTATILRLCDDLEGDNEDDGDGMDGSYLKCYMKEHPGVSIEQTREHVRKLISDAWKRLNQECLNKANPLPSSFTKVCLNAARMVPLMYSHDTNTPSQLEDYVKSLLSGGGYMQSVPKDQNVVS</sequence>
<keyword evidence="4" id="KW-0456">Lyase</keyword>
<dbReference type="GO" id="GO:0016114">
    <property type="term" value="P:terpenoid biosynthetic process"/>
    <property type="evidence" value="ECO:0007669"/>
    <property type="project" value="InterPro"/>
</dbReference>
<dbReference type="SUPFAM" id="SSF48239">
    <property type="entry name" value="Terpenoid cyclases/Protein prenyltransferases"/>
    <property type="match status" value="1"/>
</dbReference>
<evidence type="ECO:0000256" key="1">
    <source>
        <dbReference type="ARBA" id="ARBA00001946"/>
    </source>
</evidence>
<evidence type="ECO:0000256" key="3">
    <source>
        <dbReference type="ARBA" id="ARBA00022842"/>
    </source>
</evidence>
<dbReference type="InterPro" id="IPR050148">
    <property type="entry name" value="Terpene_synthase-like"/>
</dbReference>
<dbReference type="FunFam" id="1.10.600.10:FF:000005">
    <property type="entry name" value="Ent-kaur-16-ene synthase, chloroplastic"/>
    <property type="match status" value="1"/>
</dbReference>
<evidence type="ECO:0000313" key="7">
    <source>
        <dbReference type="EMBL" id="KAK7319570.1"/>
    </source>
</evidence>